<evidence type="ECO:0000256" key="1">
    <source>
        <dbReference type="SAM" id="MobiDB-lite"/>
    </source>
</evidence>
<feature type="region of interest" description="Disordered" evidence="1">
    <location>
        <begin position="464"/>
        <end position="515"/>
    </location>
</feature>
<sequence length="541" mass="61773">MHDREFKLQLGIPQEFPRKSQDKSCHYADGLGDCECVKQIFPKASIEDCQFYGRPIEPLAFYLPPFSSINQQKQSQLYNIPMEIRNLIFQFAFTDDGAPPFNCDNEFRRSTSGTIPSVTCACALLQTCKAVYLEAYRLPMLLNGYLAYRTILYYGRPDGSQFNSPSRPDLERIAPWQYALIQRIDLSFQQFSIESRLGTEIELWRPALRHLGAYVSPRYYKSLHSWACHTEPEVASHNFALVPATIENSIKGLKDGDKVTLERWDIEAADDLHDPEYSPIDTYMLMGNFTAAAMVARKLTHFTLRISRTDWWTWEDDPRTTDSDKQLALDPALGGRKPRPLLNDMVALADMRRAGHYPPYDDLPAQRLSGPVTPQDPNAPRTTANHHWYHRPNDGTWGAAIGFMPDLKTFELVLETFSPKKHQLEKVVECARTWKFPLKDTEYELVCDDKIEALQWSLPTDKNEIVSQDDEDTATESDGASEVGGYASQTTKVASEAQEDASEDSNDDLFADGNEPWHQKCTKFEVRVVRFRRQKVGSISR</sequence>
<gene>
    <name evidence="2" type="ORF">DM02DRAFT_576098</name>
</gene>
<dbReference type="STRING" id="97972.A0A2V1D2I3"/>
<dbReference type="AlphaFoldDB" id="A0A2V1D2I3"/>
<feature type="compositionally biased region" description="Acidic residues" evidence="1">
    <location>
        <begin position="497"/>
        <end position="510"/>
    </location>
</feature>
<dbReference type="Proteomes" id="UP000244855">
    <property type="component" value="Unassembled WGS sequence"/>
</dbReference>
<name>A0A2V1D2I3_9PLEO</name>
<evidence type="ECO:0000313" key="2">
    <source>
        <dbReference type="EMBL" id="PVH92211.1"/>
    </source>
</evidence>
<keyword evidence="3" id="KW-1185">Reference proteome</keyword>
<dbReference type="OrthoDB" id="288942at2759"/>
<evidence type="ECO:0008006" key="4">
    <source>
        <dbReference type="Google" id="ProtNLM"/>
    </source>
</evidence>
<organism evidence="2 3">
    <name type="scientific">Periconia macrospinosa</name>
    <dbReference type="NCBI Taxonomy" id="97972"/>
    <lineage>
        <taxon>Eukaryota</taxon>
        <taxon>Fungi</taxon>
        <taxon>Dikarya</taxon>
        <taxon>Ascomycota</taxon>
        <taxon>Pezizomycotina</taxon>
        <taxon>Dothideomycetes</taxon>
        <taxon>Pleosporomycetidae</taxon>
        <taxon>Pleosporales</taxon>
        <taxon>Massarineae</taxon>
        <taxon>Periconiaceae</taxon>
        <taxon>Periconia</taxon>
    </lineage>
</organism>
<proteinExistence type="predicted"/>
<reference evidence="2 3" key="1">
    <citation type="journal article" date="2018" name="Sci. Rep.">
        <title>Comparative genomics provides insights into the lifestyle and reveals functional heterogeneity of dark septate endophytic fungi.</title>
        <authorList>
            <person name="Knapp D.G."/>
            <person name="Nemeth J.B."/>
            <person name="Barry K."/>
            <person name="Hainaut M."/>
            <person name="Henrissat B."/>
            <person name="Johnson J."/>
            <person name="Kuo A."/>
            <person name="Lim J.H.P."/>
            <person name="Lipzen A."/>
            <person name="Nolan M."/>
            <person name="Ohm R.A."/>
            <person name="Tamas L."/>
            <person name="Grigoriev I.V."/>
            <person name="Spatafora J.W."/>
            <person name="Nagy L.G."/>
            <person name="Kovacs G.M."/>
        </authorList>
    </citation>
    <scope>NUCLEOTIDE SEQUENCE [LARGE SCALE GENOMIC DNA]</scope>
    <source>
        <strain evidence="2 3">DSE2036</strain>
    </source>
</reference>
<evidence type="ECO:0000313" key="3">
    <source>
        <dbReference type="Proteomes" id="UP000244855"/>
    </source>
</evidence>
<accession>A0A2V1D2I3</accession>
<protein>
    <recommendedName>
        <fullName evidence="4">F-box domain-containing protein</fullName>
    </recommendedName>
</protein>
<dbReference type="EMBL" id="KZ805706">
    <property type="protein sequence ID" value="PVH92211.1"/>
    <property type="molecule type" value="Genomic_DNA"/>
</dbReference>